<proteinExistence type="predicted"/>
<evidence type="ECO:0008006" key="3">
    <source>
        <dbReference type="Google" id="ProtNLM"/>
    </source>
</evidence>
<gene>
    <name evidence="1" type="ORF">IC610_02815</name>
</gene>
<keyword evidence="2" id="KW-1185">Reference proteome</keyword>
<dbReference type="EMBL" id="JACYFS010000001">
    <property type="protein sequence ID" value="MBD8081350.1"/>
    <property type="molecule type" value="Genomic_DNA"/>
</dbReference>
<evidence type="ECO:0000313" key="2">
    <source>
        <dbReference type="Proteomes" id="UP000637299"/>
    </source>
</evidence>
<dbReference type="RefSeq" id="WP_191735139.1">
    <property type="nucleotide sequence ID" value="NZ_JACYFS010000001.1"/>
</dbReference>
<comment type="caution">
    <text evidence="1">The sequence shown here is derived from an EMBL/GenBank/DDBJ whole genome shotgun (WGS) entry which is preliminary data.</text>
</comment>
<protein>
    <recommendedName>
        <fullName evidence="3">DUF4369 domain-containing protein</fullName>
    </recommendedName>
</protein>
<dbReference type="PROSITE" id="PS51257">
    <property type="entry name" value="PROKAR_LIPOPROTEIN"/>
    <property type="match status" value="1"/>
</dbReference>
<evidence type="ECO:0000313" key="1">
    <source>
        <dbReference type="EMBL" id="MBD8081350.1"/>
    </source>
</evidence>
<reference evidence="1 2" key="1">
    <citation type="submission" date="2020-09" db="EMBL/GenBank/DDBJ databases">
        <title>Genome seq and assembly of Chryseobacterium sp.</title>
        <authorList>
            <person name="Chhetri G."/>
        </authorList>
    </citation>
    <scope>NUCLEOTIDE SEQUENCE [LARGE SCALE GENOMIC DNA]</scope>
    <source>
        <strain evidence="1 2">GCR10</strain>
    </source>
</reference>
<dbReference type="Proteomes" id="UP000637299">
    <property type="component" value="Unassembled WGS sequence"/>
</dbReference>
<sequence>MKKFILFLIPLLFLSCKSYVVKNVNFISETLVVYAKISRIDSTGNDYVYFLKNDTMKAFFTKSKFCTEEMRSVIDTAQIYQLKVKTDAKFNYLSKTYGEVYFHEGIDTIFNYRDYRLILLDSPDICGKTIRCKENPEFKEKFFESIKFIDTLINSNQGKKFRETLNFISKYTHVTSESLLNYGGIYPGGVYKDDKKIWLDWYEKNKCTNIQFKK</sequence>
<accession>A0ABR8Z7T0</accession>
<name>A0ABR8Z7T0_9FLAO</name>
<organism evidence="1 2">
    <name type="scientific">Chryseobacterium caseinilyticum</name>
    <dbReference type="NCBI Taxonomy" id="2771428"/>
    <lineage>
        <taxon>Bacteria</taxon>
        <taxon>Pseudomonadati</taxon>
        <taxon>Bacteroidota</taxon>
        <taxon>Flavobacteriia</taxon>
        <taxon>Flavobacteriales</taxon>
        <taxon>Weeksellaceae</taxon>
        <taxon>Chryseobacterium group</taxon>
        <taxon>Chryseobacterium</taxon>
    </lineage>
</organism>